<dbReference type="AlphaFoldDB" id="A0A4Z1CHP9"/>
<organism evidence="1 2">
    <name type="scientific">Paracoccus liaowanqingii</name>
    <dbReference type="NCBI Taxonomy" id="2560053"/>
    <lineage>
        <taxon>Bacteria</taxon>
        <taxon>Pseudomonadati</taxon>
        <taxon>Pseudomonadota</taxon>
        <taxon>Alphaproteobacteria</taxon>
        <taxon>Rhodobacterales</taxon>
        <taxon>Paracoccaceae</taxon>
        <taxon>Paracoccus</taxon>
    </lineage>
</organism>
<accession>A0A4Z1CHP9</accession>
<gene>
    <name evidence="1" type="ORF">E4L95_09155</name>
</gene>
<sequence>MMMVYVLNKRERAGLEALDRETRFENGDFIYKGKLVGTGVKTLEKLVELGLAEKGPSQRYWGEIGYRTTDNAEICMYGATWADIRNLPEGTQIEPLQVWSWPPSSTQPIEYKTRRKIPMPKS</sequence>
<evidence type="ECO:0000313" key="1">
    <source>
        <dbReference type="EMBL" id="TGN61769.1"/>
    </source>
</evidence>
<protein>
    <submittedName>
        <fullName evidence="1">Uncharacterized protein</fullName>
    </submittedName>
</protein>
<reference evidence="1 2" key="1">
    <citation type="submission" date="2019-03" db="EMBL/GenBank/DDBJ databases">
        <authorList>
            <person name="Li J."/>
        </authorList>
    </citation>
    <scope>NUCLEOTIDE SEQUENCE [LARGE SCALE GENOMIC DNA]</scope>
    <source>
        <strain evidence="1 2">3058</strain>
    </source>
</reference>
<proteinExistence type="predicted"/>
<comment type="caution">
    <text evidence="1">The sequence shown here is derived from an EMBL/GenBank/DDBJ whole genome shotgun (WGS) entry which is preliminary data.</text>
</comment>
<keyword evidence="2" id="KW-1185">Reference proteome</keyword>
<name>A0A4Z1CHP9_9RHOB</name>
<dbReference type="Proteomes" id="UP000297972">
    <property type="component" value="Unassembled WGS sequence"/>
</dbReference>
<evidence type="ECO:0000313" key="2">
    <source>
        <dbReference type="Proteomes" id="UP000297972"/>
    </source>
</evidence>
<dbReference type="EMBL" id="SRPG01000071">
    <property type="protein sequence ID" value="TGN61769.1"/>
    <property type="molecule type" value="Genomic_DNA"/>
</dbReference>